<feature type="domain" description="PARP catalytic" evidence="6">
    <location>
        <begin position="178"/>
        <end position="401"/>
    </location>
</feature>
<dbReference type="PROSITE" id="PS50918">
    <property type="entry name" value="WWE"/>
    <property type="match status" value="1"/>
</dbReference>
<dbReference type="Proteomes" id="UP000825935">
    <property type="component" value="Chromosome 17"/>
</dbReference>
<keyword evidence="4" id="KW-0539">Nucleus</keyword>
<evidence type="ECO:0000256" key="2">
    <source>
        <dbReference type="ARBA" id="ARBA00022473"/>
    </source>
</evidence>
<dbReference type="PROSITE" id="PS51879">
    <property type="entry name" value="RST"/>
    <property type="match status" value="1"/>
</dbReference>
<dbReference type="Pfam" id="PF12174">
    <property type="entry name" value="RST"/>
    <property type="match status" value="1"/>
</dbReference>
<dbReference type="InterPro" id="IPR004170">
    <property type="entry name" value="WWE_dom"/>
</dbReference>
<dbReference type="SUPFAM" id="SSF56399">
    <property type="entry name" value="ADP-ribosylation"/>
    <property type="match status" value="1"/>
</dbReference>
<keyword evidence="2" id="KW-0217">Developmental protein</keyword>
<dbReference type="Pfam" id="PF00644">
    <property type="entry name" value="PARP"/>
    <property type="match status" value="1"/>
</dbReference>
<accession>A0A8T2STV5</accession>
<evidence type="ECO:0000313" key="8">
    <source>
        <dbReference type="EMBL" id="KAH7373258.1"/>
    </source>
</evidence>
<dbReference type="PANTHER" id="PTHR32263">
    <property type="entry name" value="INACTIVE POLY [ADP-RIBOSE] POLYMERASE SRO4-RELATED"/>
    <property type="match status" value="1"/>
</dbReference>
<evidence type="ECO:0000259" key="5">
    <source>
        <dbReference type="PROSITE" id="PS50918"/>
    </source>
</evidence>
<comment type="caution">
    <text evidence="8">The sequence shown here is derived from an EMBL/GenBank/DDBJ whole genome shotgun (WGS) entry which is preliminary data.</text>
</comment>
<keyword evidence="3" id="KW-0346">Stress response</keyword>
<dbReference type="Gene3D" id="3.30.720.50">
    <property type="match status" value="1"/>
</dbReference>
<sequence>MEVDALRPTICRKRKLNGTSDGWPCKHTKGGLGEHKAHIVELSTKPLRFLYINKGRWEAYNDEVSAAIQISFAAQKKSARFIVSGQYYVVDFSHMMQLNLQTGFLRSIAWVDSSGKLVAPARRLEGCSRHWLSLLQTISQRASVVHAEEKSATPQELFEYSRCDTSAGCPQRKDDCQSAQESCNEGFLELGNGVCLLKKDDSDYFFVKEKFISGLGSLSRYTSVMSIHRCVFERTTAQVRLETFRKQMQAVASSRGDANVRYAWHGTSKKGIQGIISHGFGKSGVPKHGAICGSGFYLAPEGNSLRSLINSDMDEQGTQYMLLCKVIMGGTDEIQLEGQQFSPSSEDYDTCVDITERPSQFTWTAHMNTHILPQFIVKFKLSEPWQALLLGRKIASVSPSACCLSSSQPSRVTEFETSDVEIEKADRKHVTPHDDVPWMTFQELFSMMKKNLDPCALLTLEQLHGEFQAGRLPRKAFVNVVRAVAGDALLLECLMATRMHALQHS</sequence>
<dbReference type="InterPro" id="IPR044964">
    <property type="entry name" value="RCD1/SRO1-5"/>
</dbReference>
<dbReference type="InterPro" id="IPR022003">
    <property type="entry name" value="RST"/>
</dbReference>
<evidence type="ECO:0000259" key="7">
    <source>
        <dbReference type="PROSITE" id="PS51879"/>
    </source>
</evidence>
<dbReference type="InterPro" id="IPR012317">
    <property type="entry name" value="Poly(ADP-ribose)pol_cat_dom"/>
</dbReference>
<dbReference type="PANTHER" id="PTHR32263:SF12">
    <property type="entry name" value="INACTIVE POLY [ADP-RIBOSE] POLYMERASE SRO4-RELATED"/>
    <property type="match status" value="1"/>
</dbReference>
<dbReference type="GO" id="GO:0005634">
    <property type="term" value="C:nucleus"/>
    <property type="evidence" value="ECO:0007669"/>
    <property type="project" value="UniProtKB-SubCell"/>
</dbReference>
<reference evidence="8" key="1">
    <citation type="submission" date="2021-08" db="EMBL/GenBank/DDBJ databases">
        <title>WGS assembly of Ceratopteris richardii.</title>
        <authorList>
            <person name="Marchant D.B."/>
            <person name="Chen G."/>
            <person name="Jenkins J."/>
            <person name="Shu S."/>
            <person name="Leebens-Mack J."/>
            <person name="Grimwood J."/>
            <person name="Schmutz J."/>
            <person name="Soltis P."/>
            <person name="Soltis D."/>
            <person name="Chen Z.-H."/>
        </authorList>
    </citation>
    <scope>NUCLEOTIDE SEQUENCE</scope>
    <source>
        <strain evidence="8">Whitten #5841</strain>
        <tissue evidence="8">Leaf</tissue>
    </source>
</reference>
<name>A0A8T2STV5_CERRI</name>
<evidence type="ECO:0000256" key="1">
    <source>
        <dbReference type="ARBA" id="ARBA00004123"/>
    </source>
</evidence>
<dbReference type="SUPFAM" id="SSF117839">
    <property type="entry name" value="WWE domain"/>
    <property type="match status" value="1"/>
</dbReference>
<dbReference type="SMART" id="SM00678">
    <property type="entry name" value="WWE"/>
    <property type="match status" value="1"/>
</dbReference>
<gene>
    <name evidence="8" type="ORF">KP509_17G047000</name>
</gene>
<evidence type="ECO:0000256" key="3">
    <source>
        <dbReference type="ARBA" id="ARBA00023016"/>
    </source>
</evidence>
<dbReference type="InterPro" id="IPR018123">
    <property type="entry name" value="WWE-dom_subgr"/>
</dbReference>
<dbReference type="InterPro" id="IPR037197">
    <property type="entry name" value="WWE_dom_sf"/>
</dbReference>
<evidence type="ECO:0000256" key="4">
    <source>
        <dbReference type="ARBA" id="ARBA00023242"/>
    </source>
</evidence>
<dbReference type="AlphaFoldDB" id="A0A8T2STV5"/>
<dbReference type="OrthoDB" id="6133115at2759"/>
<keyword evidence="9" id="KW-1185">Reference proteome</keyword>
<dbReference type="OMA" id="YSSFKMG"/>
<feature type="domain" description="RST" evidence="7">
    <location>
        <begin position="432"/>
        <end position="503"/>
    </location>
</feature>
<proteinExistence type="predicted"/>
<organism evidence="8 9">
    <name type="scientific">Ceratopteris richardii</name>
    <name type="common">Triangle waterfern</name>
    <dbReference type="NCBI Taxonomy" id="49495"/>
    <lineage>
        <taxon>Eukaryota</taxon>
        <taxon>Viridiplantae</taxon>
        <taxon>Streptophyta</taxon>
        <taxon>Embryophyta</taxon>
        <taxon>Tracheophyta</taxon>
        <taxon>Polypodiopsida</taxon>
        <taxon>Polypodiidae</taxon>
        <taxon>Polypodiales</taxon>
        <taxon>Pteridineae</taxon>
        <taxon>Pteridaceae</taxon>
        <taxon>Parkerioideae</taxon>
        <taxon>Ceratopteris</taxon>
    </lineage>
</organism>
<dbReference type="PROSITE" id="PS51059">
    <property type="entry name" value="PARP_CATALYTIC"/>
    <property type="match status" value="1"/>
</dbReference>
<dbReference type="Gene3D" id="3.90.228.10">
    <property type="match status" value="1"/>
</dbReference>
<dbReference type="GO" id="GO:0008270">
    <property type="term" value="F:zinc ion binding"/>
    <property type="evidence" value="ECO:0007669"/>
    <property type="project" value="InterPro"/>
</dbReference>
<dbReference type="GO" id="GO:0003950">
    <property type="term" value="F:NAD+ poly-ADP-ribosyltransferase activity"/>
    <property type="evidence" value="ECO:0007669"/>
    <property type="project" value="InterPro"/>
</dbReference>
<evidence type="ECO:0000313" key="9">
    <source>
        <dbReference type="Proteomes" id="UP000825935"/>
    </source>
</evidence>
<evidence type="ECO:0008006" key="10">
    <source>
        <dbReference type="Google" id="ProtNLM"/>
    </source>
</evidence>
<dbReference type="InterPro" id="IPR057823">
    <property type="entry name" value="WWE_RCD1"/>
</dbReference>
<protein>
    <recommendedName>
        <fullName evidence="10">Poly [ADP-ribose] polymerase</fullName>
    </recommendedName>
</protein>
<comment type="subcellular location">
    <subcellularLocation>
        <location evidence="1">Nucleus</location>
    </subcellularLocation>
</comment>
<dbReference type="EMBL" id="CM035422">
    <property type="protein sequence ID" value="KAH7373258.1"/>
    <property type="molecule type" value="Genomic_DNA"/>
</dbReference>
<evidence type="ECO:0000259" key="6">
    <source>
        <dbReference type="PROSITE" id="PS51059"/>
    </source>
</evidence>
<feature type="domain" description="WWE" evidence="5">
    <location>
        <begin position="34"/>
        <end position="110"/>
    </location>
</feature>
<dbReference type="Pfam" id="PF23467">
    <property type="entry name" value="WWE_5"/>
    <property type="match status" value="1"/>
</dbReference>